<protein>
    <submittedName>
        <fullName evidence="1">Uncharacterized protein</fullName>
    </submittedName>
</protein>
<evidence type="ECO:0000313" key="1">
    <source>
        <dbReference type="EMBL" id="CAA9493320.1"/>
    </source>
</evidence>
<proteinExistence type="predicted"/>
<name>A0A6J4SAK4_9BACT</name>
<gene>
    <name evidence="1" type="ORF">AVDCRST_MAG96-1616</name>
</gene>
<dbReference type="SUPFAM" id="SSF160574">
    <property type="entry name" value="BT0923-like"/>
    <property type="match status" value="1"/>
</dbReference>
<dbReference type="EMBL" id="CADCVN010000616">
    <property type="protein sequence ID" value="CAA9493320.1"/>
    <property type="molecule type" value="Genomic_DNA"/>
</dbReference>
<sequence length="103" mass="11803">MSWVITNDYTKAAFTADNTKVEVFYNFDGNIIGTSRSISLSELPVNSKRSFAKQFTGYNVKEAIRFEGFDETVYYISGENEKESVILKVNQHNQVSLFKKTKK</sequence>
<dbReference type="AlphaFoldDB" id="A0A6J4SAK4"/>
<reference evidence="1" key="1">
    <citation type="submission" date="2020-02" db="EMBL/GenBank/DDBJ databases">
        <authorList>
            <person name="Meier V. D."/>
        </authorList>
    </citation>
    <scope>NUCLEOTIDE SEQUENCE</scope>
    <source>
        <strain evidence="1">AVDCRST_MAG96</strain>
    </source>
</reference>
<organism evidence="1">
    <name type="scientific">uncultured Segetibacter sp</name>
    <dbReference type="NCBI Taxonomy" id="481133"/>
    <lineage>
        <taxon>Bacteria</taxon>
        <taxon>Pseudomonadati</taxon>
        <taxon>Bacteroidota</taxon>
        <taxon>Chitinophagia</taxon>
        <taxon>Chitinophagales</taxon>
        <taxon>Chitinophagaceae</taxon>
        <taxon>Segetibacter</taxon>
        <taxon>environmental samples</taxon>
    </lineage>
</organism>
<dbReference type="Gene3D" id="3.10.450.360">
    <property type="match status" value="1"/>
</dbReference>
<accession>A0A6J4SAK4</accession>